<dbReference type="Proteomes" id="UP000293952">
    <property type="component" value="Unassembled WGS sequence"/>
</dbReference>
<dbReference type="SUPFAM" id="SSF52540">
    <property type="entry name" value="P-loop containing nucleoside triphosphate hydrolases"/>
    <property type="match status" value="1"/>
</dbReference>
<dbReference type="Pfam" id="PF01637">
    <property type="entry name" value="ATPase_2"/>
    <property type="match status" value="1"/>
</dbReference>
<dbReference type="OrthoDB" id="9805535at2"/>
<dbReference type="EMBL" id="SETE01000004">
    <property type="protein sequence ID" value="RYM33508.1"/>
    <property type="molecule type" value="Genomic_DNA"/>
</dbReference>
<dbReference type="GO" id="GO:0005524">
    <property type="term" value="F:ATP binding"/>
    <property type="evidence" value="ECO:0007669"/>
    <property type="project" value="UniProtKB-KW"/>
</dbReference>
<proteinExistence type="predicted"/>
<accession>A0A4Q4KKK5</accession>
<gene>
    <name evidence="2" type="ORF">ERX46_11255</name>
</gene>
<dbReference type="PANTHER" id="PTHR34301:SF8">
    <property type="entry name" value="ATPASE DOMAIN-CONTAINING PROTEIN"/>
    <property type="match status" value="1"/>
</dbReference>
<reference evidence="2 3" key="1">
    <citation type="submission" date="2019-02" db="EMBL/GenBank/DDBJ databases">
        <title>Genome sequence of the sea-ice species Brumimicrobium glaciale.</title>
        <authorList>
            <person name="Bowman J.P."/>
        </authorList>
    </citation>
    <scope>NUCLEOTIDE SEQUENCE [LARGE SCALE GENOMIC DNA]</scope>
    <source>
        <strain evidence="2 3">IC156</strain>
    </source>
</reference>
<dbReference type="RefSeq" id="WP_130093968.1">
    <property type="nucleotide sequence ID" value="NZ_SETE01000004.1"/>
</dbReference>
<protein>
    <submittedName>
        <fullName evidence="2">ATP-binding protein</fullName>
    </submittedName>
</protein>
<keyword evidence="2" id="KW-0067">ATP-binding</keyword>
<name>A0A4Q4KKK5_9FLAO</name>
<dbReference type="InterPro" id="IPR011579">
    <property type="entry name" value="ATPase_dom"/>
</dbReference>
<comment type="caution">
    <text evidence="2">The sequence shown here is derived from an EMBL/GenBank/DDBJ whole genome shotgun (WGS) entry which is preliminary data.</text>
</comment>
<evidence type="ECO:0000313" key="2">
    <source>
        <dbReference type="EMBL" id="RYM33508.1"/>
    </source>
</evidence>
<evidence type="ECO:0000259" key="1">
    <source>
        <dbReference type="Pfam" id="PF01637"/>
    </source>
</evidence>
<feature type="domain" description="ATPase" evidence="1">
    <location>
        <begin position="18"/>
        <end position="236"/>
    </location>
</feature>
<keyword evidence="2" id="KW-0547">Nucleotide-binding</keyword>
<dbReference type="InterPro" id="IPR027417">
    <property type="entry name" value="P-loop_NTPase"/>
</dbReference>
<sequence>MKNKNPFLISGYGGSKYFCDRKEETEQLIRLIKNQVNVSLFAYRRLGKTGLIKHVHNQLKDDKEIVCLYIDILGTTELGEFTNMLATCVYNEFQKNNTIGKKIIKAIQSLRPNISFDEFTGSPSISFNISSKSQNEATLQQLFKFLDDQEIQITLTIDEFQQVLEYPENNTESILRTQMQQLKNIQFIFCGSNQKIMHEIFNNAKRPFFASCTPMSLGYIAQDEYSTFIRKMFESANREIDQTTLDFICSWTMRHTFYTQYFCNFLFASKYKKIDLKIAQKIALEILDTHESTFFQYRNLLTTPQWKTLMAVAKEERLLQPTATSFIQKYKLGTPSTVSRSIHALLEKEMILYNTSVEHPYYEVYDKFLLRWLEKGN</sequence>
<dbReference type="AlphaFoldDB" id="A0A4Q4KKK5"/>
<organism evidence="2 3">
    <name type="scientific">Brumimicrobium glaciale</name>
    <dbReference type="NCBI Taxonomy" id="200475"/>
    <lineage>
        <taxon>Bacteria</taxon>
        <taxon>Pseudomonadati</taxon>
        <taxon>Bacteroidota</taxon>
        <taxon>Flavobacteriia</taxon>
        <taxon>Flavobacteriales</taxon>
        <taxon>Crocinitomicaceae</taxon>
        <taxon>Brumimicrobium</taxon>
    </lineage>
</organism>
<dbReference type="Gene3D" id="3.40.50.300">
    <property type="entry name" value="P-loop containing nucleotide triphosphate hydrolases"/>
    <property type="match status" value="1"/>
</dbReference>
<evidence type="ECO:0000313" key="3">
    <source>
        <dbReference type="Proteomes" id="UP000293952"/>
    </source>
</evidence>
<keyword evidence="3" id="KW-1185">Reference proteome</keyword>
<dbReference type="PANTHER" id="PTHR34301">
    <property type="entry name" value="DNA-BINDING PROTEIN-RELATED"/>
    <property type="match status" value="1"/>
</dbReference>